<organism evidence="1 2">
    <name type="scientific">Pseudomonas taetrolens</name>
    <dbReference type="NCBI Taxonomy" id="47884"/>
    <lineage>
        <taxon>Bacteria</taxon>
        <taxon>Pseudomonadati</taxon>
        <taxon>Pseudomonadota</taxon>
        <taxon>Gammaproteobacteria</taxon>
        <taxon>Pseudomonadales</taxon>
        <taxon>Pseudomonadaceae</taxon>
        <taxon>Pseudomonas</taxon>
    </lineage>
</organism>
<dbReference type="AlphaFoldDB" id="A0A0J6GKJ3"/>
<name>A0A0J6GKJ3_PSETA</name>
<reference evidence="1 2" key="1">
    <citation type="submission" date="2015-02" db="EMBL/GenBank/DDBJ databases">
        <title>Pseudomonas helleri sp. nov. and Pseudomonas weihenstephanensis sp. nov., isolated from raw cows milk.</title>
        <authorList>
            <person name="von Neubeck M."/>
            <person name="Huptas C."/>
            <person name="Wenning M."/>
            <person name="Scherer S."/>
        </authorList>
    </citation>
    <scope>NUCLEOTIDE SEQUENCE [LARGE SCALE GENOMIC DNA]</scope>
    <source>
        <strain evidence="1 2">DSM 21104</strain>
    </source>
</reference>
<dbReference type="PATRIC" id="fig|47884.3.peg.1891"/>
<protein>
    <submittedName>
        <fullName evidence="1">Uncharacterized protein</fullName>
    </submittedName>
</protein>
<proteinExistence type="predicted"/>
<evidence type="ECO:0000313" key="1">
    <source>
        <dbReference type="EMBL" id="KMM85181.1"/>
    </source>
</evidence>
<accession>A0A0J6GKJ3</accession>
<dbReference type="EMBL" id="JYLA01000003">
    <property type="protein sequence ID" value="KMM85181.1"/>
    <property type="molecule type" value="Genomic_DNA"/>
</dbReference>
<comment type="caution">
    <text evidence="1">The sequence shown here is derived from an EMBL/GenBank/DDBJ whole genome shotgun (WGS) entry which is preliminary data.</text>
</comment>
<dbReference type="Proteomes" id="UP000036395">
    <property type="component" value="Unassembled WGS sequence"/>
</dbReference>
<evidence type="ECO:0000313" key="2">
    <source>
        <dbReference type="Proteomes" id="UP000036395"/>
    </source>
</evidence>
<sequence length="67" mass="7293">MLARLSKTPRLSSTRALSLTTIASKGFGAQIPIKTCRSELARDAFENAAFTQHTRVIVNDHGEQAHA</sequence>
<gene>
    <name evidence="1" type="ORF">TU78_07405</name>
</gene>